<reference evidence="2" key="2">
    <citation type="submission" date="2022-01" db="EMBL/GenBank/DDBJ databases">
        <authorList>
            <person name="Yamashiro T."/>
            <person name="Shiraishi A."/>
            <person name="Satake H."/>
            <person name="Nakayama K."/>
        </authorList>
    </citation>
    <scope>NUCLEOTIDE SEQUENCE</scope>
</reference>
<protein>
    <submittedName>
        <fullName evidence="2">Uncharacterized protein</fullName>
    </submittedName>
</protein>
<sequence>MANLPPNNNEFALAAEAAQDNMNGWVEEEDPEMEEEEEDPEEDPEMEEEEEEMEAEEQWDGPEWILPYQGADPLYPPPPASESESEAEAEDENEVEAEAEAEAAPIPHPVPANPVPANPIPEAAPIGTSRLIPFRRLFTDTQVWTGSSSSAAVGT</sequence>
<gene>
    <name evidence="2" type="ORF">Tco_1068149</name>
</gene>
<proteinExistence type="predicted"/>
<name>A0ABQ5HEW2_9ASTR</name>
<dbReference type="EMBL" id="BQNB010019545">
    <property type="protein sequence ID" value="GJT86432.1"/>
    <property type="molecule type" value="Genomic_DNA"/>
</dbReference>
<comment type="caution">
    <text evidence="2">The sequence shown here is derived from an EMBL/GenBank/DDBJ whole genome shotgun (WGS) entry which is preliminary data.</text>
</comment>
<dbReference type="Proteomes" id="UP001151760">
    <property type="component" value="Unassembled WGS sequence"/>
</dbReference>
<reference evidence="2" key="1">
    <citation type="journal article" date="2022" name="Int. J. Mol. Sci.">
        <title>Draft Genome of Tanacetum Coccineum: Genomic Comparison of Closely Related Tanacetum-Family Plants.</title>
        <authorList>
            <person name="Yamashiro T."/>
            <person name="Shiraishi A."/>
            <person name="Nakayama K."/>
            <person name="Satake H."/>
        </authorList>
    </citation>
    <scope>NUCLEOTIDE SEQUENCE</scope>
</reference>
<feature type="region of interest" description="Disordered" evidence="1">
    <location>
        <begin position="1"/>
        <end position="132"/>
    </location>
</feature>
<accession>A0ABQ5HEW2</accession>
<keyword evidence="3" id="KW-1185">Reference proteome</keyword>
<feature type="compositionally biased region" description="Acidic residues" evidence="1">
    <location>
        <begin position="83"/>
        <end position="101"/>
    </location>
</feature>
<feature type="compositionally biased region" description="Pro residues" evidence="1">
    <location>
        <begin position="106"/>
        <end position="119"/>
    </location>
</feature>
<organism evidence="2 3">
    <name type="scientific">Tanacetum coccineum</name>
    <dbReference type="NCBI Taxonomy" id="301880"/>
    <lineage>
        <taxon>Eukaryota</taxon>
        <taxon>Viridiplantae</taxon>
        <taxon>Streptophyta</taxon>
        <taxon>Embryophyta</taxon>
        <taxon>Tracheophyta</taxon>
        <taxon>Spermatophyta</taxon>
        <taxon>Magnoliopsida</taxon>
        <taxon>eudicotyledons</taxon>
        <taxon>Gunneridae</taxon>
        <taxon>Pentapetalae</taxon>
        <taxon>asterids</taxon>
        <taxon>campanulids</taxon>
        <taxon>Asterales</taxon>
        <taxon>Asteraceae</taxon>
        <taxon>Asteroideae</taxon>
        <taxon>Anthemideae</taxon>
        <taxon>Anthemidinae</taxon>
        <taxon>Tanacetum</taxon>
    </lineage>
</organism>
<evidence type="ECO:0000313" key="2">
    <source>
        <dbReference type="EMBL" id="GJT86432.1"/>
    </source>
</evidence>
<feature type="compositionally biased region" description="Low complexity" evidence="1">
    <location>
        <begin position="1"/>
        <end position="18"/>
    </location>
</feature>
<evidence type="ECO:0000313" key="3">
    <source>
        <dbReference type="Proteomes" id="UP001151760"/>
    </source>
</evidence>
<evidence type="ECO:0000256" key="1">
    <source>
        <dbReference type="SAM" id="MobiDB-lite"/>
    </source>
</evidence>
<feature type="compositionally biased region" description="Acidic residues" evidence="1">
    <location>
        <begin position="26"/>
        <end position="60"/>
    </location>
</feature>